<dbReference type="CDD" id="cd01948">
    <property type="entry name" value="EAL"/>
    <property type="match status" value="1"/>
</dbReference>
<evidence type="ECO:0000259" key="5">
    <source>
        <dbReference type="PROSITE" id="PS50883"/>
    </source>
</evidence>
<feature type="domain" description="PAC" evidence="4">
    <location>
        <begin position="410"/>
        <end position="462"/>
    </location>
</feature>
<dbReference type="SUPFAM" id="SSF141868">
    <property type="entry name" value="EAL domain-like"/>
    <property type="match status" value="1"/>
</dbReference>
<dbReference type="PANTHER" id="PTHR44757:SF2">
    <property type="entry name" value="BIOFILM ARCHITECTURE MAINTENANCE PROTEIN MBAA"/>
    <property type="match status" value="1"/>
</dbReference>
<dbReference type="Gene3D" id="3.30.70.270">
    <property type="match status" value="1"/>
</dbReference>
<dbReference type="SMART" id="SM00052">
    <property type="entry name" value="EAL"/>
    <property type="match status" value="1"/>
</dbReference>
<dbReference type="InterPro" id="IPR001633">
    <property type="entry name" value="EAL_dom"/>
</dbReference>
<dbReference type="FunFam" id="3.30.70.270:FF:000001">
    <property type="entry name" value="Diguanylate cyclase domain protein"/>
    <property type="match status" value="1"/>
</dbReference>
<sequence length="897" mass="100079">MLDRTGLSVSSISSQSLRWRLSLGVILVNLFVLFLAASSLRQSWHQYQDRAETTAKNLSRVLEGEIGGDIEKIDITLLAAGDEVMRQFSSGKVGQKELNDFLLRQQSLLREIDSLCVADERGSVAYGNPATPGIANVAERKFFASQRDNANAGLVIDRPVQTRSDNRWSLPMSRRINHPDGSFAGVVYVNLSLDHLVKTFSKLDLGSKGVANLRDLDLNILARYPERLGAASAIGKPTISLPLKQLIDAGQTAGTYRVAAVLDNVERAYSYRKIGDYPLYVTVGLASEDYLADWRTSLVKEAAWGILFFVATLLTSLLIYRALMRQQNAYESLYNSEERFLDAFENAPIGMAIVALDGTFSKVNQALCQILGYERAELKKLRFQDITHPDDLDADLANIKRLLDGEIGAFQMEKRYIRSDDQIVWVQVTGSIVRDAKNTPLHFLAQVENITDRKKVEAQIEFLAYHDALTKLPNRLLARDHLEMAIAYTERAGTKTAVLFLDLDNFKTINDSFGHAIGDELLIAVAERLRECTHETDTISRQGGDEFLIVLSDVPDAEAITLFAEKILERLEETFIIGGNEIATSLSVGIAVYPDDSKDIDTLLKFADRAMYHAKGAGRNAFRFYTEQMNVDAVAHQHIRVGLRRALEHGELALHYQPQISLSSGAVIGAEALIRWNHPELGLLLPATFLPTAEESGLIVPMGDWVLQEACRQAVEWLEAGLPEFVMAVNISAMQFTRGDLEQSVLRALADSGLPPALLELELTESILIQDTEKVLETVQRLKSHGLMLSIDDFGTGYSSLSYLKRFNVDKLKIDRSFICDMINNPNDATIVRAIIQMARNLNLKTIAEGVEDEHLLSFLRLQYCDEGQGYYFSRPLPADEFARYVANNTQQLKLIP</sequence>
<name>A0A6F8VCQ6_9PROT</name>
<dbReference type="CDD" id="cd01949">
    <property type="entry name" value="GGDEF"/>
    <property type="match status" value="1"/>
</dbReference>
<dbReference type="SUPFAM" id="SSF55785">
    <property type="entry name" value="PYP-like sensor domain (PAS domain)"/>
    <property type="match status" value="1"/>
</dbReference>
<dbReference type="InterPro" id="IPR043128">
    <property type="entry name" value="Rev_trsase/Diguanyl_cyclase"/>
</dbReference>
<dbReference type="InterPro" id="IPR029787">
    <property type="entry name" value="Nucleotide_cyclase"/>
</dbReference>
<dbReference type="SUPFAM" id="SSF55073">
    <property type="entry name" value="Nucleotide cyclase"/>
    <property type="match status" value="1"/>
</dbReference>
<evidence type="ECO:0000259" key="4">
    <source>
        <dbReference type="PROSITE" id="PS50113"/>
    </source>
</evidence>
<dbReference type="InterPro" id="IPR000014">
    <property type="entry name" value="PAS"/>
</dbReference>
<dbReference type="InterPro" id="IPR001610">
    <property type="entry name" value="PAC"/>
</dbReference>
<feature type="domain" description="EAL" evidence="5">
    <location>
        <begin position="636"/>
        <end position="890"/>
    </location>
</feature>
<evidence type="ECO:0000259" key="3">
    <source>
        <dbReference type="PROSITE" id="PS50112"/>
    </source>
</evidence>
<feature type="transmembrane region" description="Helical" evidence="2">
    <location>
        <begin position="302"/>
        <end position="323"/>
    </location>
</feature>
<evidence type="ECO:0000313" key="7">
    <source>
        <dbReference type="EMBL" id="BCB26742.1"/>
    </source>
</evidence>
<dbReference type="FunFam" id="3.20.20.450:FF:000001">
    <property type="entry name" value="Cyclic di-GMP phosphodiesterase yahA"/>
    <property type="match status" value="1"/>
</dbReference>
<evidence type="ECO:0000313" key="8">
    <source>
        <dbReference type="Proteomes" id="UP000502260"/>
    </source>
</evidence>
<dbReference type="PROSITE" id="PS50113">
    <property type="entry name" value="PAC"/>
    <property type="match status" value="1"/>
</dbReference>
<dbReference type="InterPro" id="IPR035919">
    <property type="entry name" value="EAL_sf"/>
</dbReference>
<protein>
    <recommendedName>
        <fullName evidence="9">GGDEF domain-containing protein</fullName>
    </recommendedName>
</protein>
<dbReference type="InterPro" id="IPR052155">
    <property type="entry name" value="Biofilm_reg_signaling"/>
</dbReference>
<comment type="catalytic activity">
    <reaction evidence="1">
        <text>3',3'-c-di-GMP + H2O = 5'-phosphoguanylyl(3'-&gt;5')guanosine + H(+)</text>
        <dbReference type="Rhea" id="RHEA:24902"/>
        <dbReference type="ChEBI" id="CHEBI:15377"/>
        <dbReference type="ChEBI" id="CHEBI:15378"/>
        <dbReference type="ChEBI" id="CHEBI:58754"/>
        <dbReference type="ChEBI" id="CHEBI:58805"/>
        <dbReference type="EC" id="3.1.4.52"/>
    </reaction>
    <physiologicalReaction direction="left-to-right" evidence="1">
        <dbReference type="Rhea" id="RHEA:24903"/>
    </physiologicalReaction>
</comment>
<feature type="domain" description="GGDEF" evidence="6">
    <location>
        <begin position="494"/>
        <end position="627"/>
    </location>
</feature>
<dbReference type="Pfam" id="PF00990">
    <property type="entry name" value="GGDEF"/>
    <property type="match status" value="1"/>
</dbReference>
<keyword evidence="2" id="KW-0472">Membrane</keyword>
<dbReference type="Gene3D" id="3.20.20.450">
    <property type="entry name" value="EAL domain"/>
    <property type="match status" value="1"/>
</dbReference>
<feature type="transmembrane region" description="Helical" evidence="2">
    <location>
        <begin position="20"/>
        <end position="40"/>
    </location>
</feature>
<dbReference type="SMART" id="SM00091">
    <property type="entry name" value="PAS"/>
    <property type="match status" value="1"/>
</dbReference>
<dbReference type="KEGG" id="slac:SKTS_16280"/>
<dbReference type="InterPro" id="IPR035965">
    <property type="entry name" value="PAS-like_dom_sf"/>
</dbReference>
<dbReference type="CDD" id="cd00130">
    <property type="entry name" value="PAS"/>
    <property type="match status" value="1"/>
</dbReference>
<dbReference type="EMBL" id="AP022853">
    <property type="protein sequence ID" value="BCB26742.1"/>
    <property type="molecule type" value="Genomic_DNA"/>
</dbReference>
<dbReference type="SMART" id="SM00267">
    <property type="entry name" value="GGDEF"/>
    <property type="match status" value="1"/>
</dbReference>
<keyword evidence="2" id="KW-0812">Transmembrane</keyword>
<dbReference type="PROSITE" id="PS50112">
    <property type="entry name" value="PAS"/>
    <property type="match status" value="1"/>
</dbReference>
<keyword evidence="8" id="KW-1185">Reference proteome</keyword>
<dbReference type="NCBIfam" id="TIGR00254">
    <property type="entry name" value="GGDEF"/>
    <property type="match status" value="1"/>
</dbReference>
<dbReference type="CDD" id="cd12914">
    <property type="entry name" value="PDC1_DGC_like"/>
    <property type="match status" value="1"/>
</dbReference>
<dbReference type="InterPro" id="IPR000700">
    <property type="entry name" value="PAS-assoc_C"/>
</dbReference>
<dbReference type="Proteomes" id="UP000502260">
    <property type="component" value="Chromosome"/>
</dbReference>
<evidence type="ECO:0000256" key="2">
    <source>
        <dbReference type="SAM" id="Phobius"/>
    </source>
</evidence>
<dbReference type="InterPro" id="IPR000160">
    <property type="entry name" value="GGDEF_dom"/>
</dbReference>
<dbReference type="AlphaFoldDB" id="A0A6F8VCQ6"/>
<gene>
    <name evidence="7" type="ORF">SKTS_16280</name>
</gene>
<dbReference type="CDD" id="cd12915">
    <property type="entry name" value="PDC2_DGC_like"/>
    <property type="match status" value="1"/>
</dbReference>
<dbReference type="Gene3D" id="3.30.450.20">
    <property type="entry name" value="PAS domain"/>
    <property type="match status" value="3"/>
</dbReference>
<dbReference type="PROSITE" id="PS50887">
    <property type="entry name" value="GGDEF"/>
    <property type="match status" value="1"/>
</dbReference>
<dbReference type="GO" id="GO:0071732">
    <property type="term" value="P:cellular response to nitric oxide"/>
    <property type="evidence" value="ECO:0007669"/>
    <property type="project" value="UniProtKB-ARBA"/>
</dbReference>
<reference evidence="8" key="1">
    <citation type="submission" date="2020-03" db="EMBL/GenBank/DDBJ databases">
        <title>Complete genome sequence of sulfur-oxidizing bacterium skT11.</title>
        <authorList>
            <person name="Kanda M."/>
            <person name="Kojima H."/>
            <person name="Fukui M."/>
        </authorList>
    </citation>
    <scope>NUCLEOTIDE SEQUENCE [LARGE SCALE GENOMIC DNA]</scope>
    <source>
        <strain evidence="8">skT11</strain>
    </source>
</reference>
<feature type="domain" description="PAS" evidence="3">
    <location>
        <begin position="336"/>
        <end position="406"/>
    </location>
</feature>
<dbReference type="PANTHER" id="PTHR44757">
    <property type="entry name" value="DIGUANYLATE CYCLASE DGCP"/>
    <property type="match status" value="1"/>
</dbReference>
<keyword evidence="2" id="KW-1133">Transmembrane helix</keyword>
<dbReference type="PROSITE" id="PS50883">
    <property type="entry name" value="EAL"/>
    <property type="match status" value="1"/>
</dbReference>
<dbReference type="NCBIfam" id="TIGR00229">
    <property type="entry name" value="sensory_box"/>
    <property type="match status" value="1"/>
</dbReference>
<evidence type="ECO:0000256" key="1">
    <source>
        <dbReference type="ARBA" id="ARBA00051114"/>
    </source>
</evidence>
<evidence type="ECO:0000259" key="6">
    <source>
        <dbReference type="PROSITE" id="PS50887"/>
    </source>
</evidence>
<dbReference type="Pfam" id="PF00563">
    <property type="entry name" value="EAL"/>
    <property type="match status" value="1"/>
</dbReference>
<dbReference type="InterPro" id="IPR013655">
    <property type="entry name" value="PAS_fold_3"/>
</dbReference>
<dbReference type="Pfam" id="PF08447">
    <property type="entry name" value="PAS_3"/>
    <property type="match status" value="1"/>
</dbReference>
<proteinExistence type="predicted"/>
<organism evidence="7 8">
    <name type="scientific">Sulfurimicrobium lacus</name>
    <dbReference type="NCBI Taxonomy" id="2715678"/>
    <lineage>
        <taxon>Bacteria</taxon>
        <taxon>Pseudomonadati</taxon>
        <taxon>Pseudomonadota</taxon>
        <taxon>Betaproteobacteria</taxon>
        <taxon>Nitrosomonadales</taxon>
        <taxon>Sulfuricellaceae</taxon>
        <taxon>Sulfurimicrobium</taxon>
    </lineage>
</organism>
<accession>A0A6F8VCQ6</accession>
<dbReference type="SMART" id="SM00086">
    <property type="entry name" value="PAC"/>
    <property type="match status" value="1"/>
</dbReference>
<dbReference type="GO" id="GO:0071111">
    <property type="term" value="F:cyclic-guanylate-specific phosphodiesterase activity"/>
    <property type="evidence" value="ECO:0007669"/>
    <property type="project" value="UniProtKB-EC"/>
</dbReference>
<evidence type="ECO:0008006" key="9">
    <source>
        <dbReference type="Google" id="ProtNLM"/>
    </source>
</evidence>